<gene>
    <name evidence="9" type="ORF">LSINAPIS_LOCUS13747</name>
</gene>
<dbReference type="EMBL" id="FZQP02006807">
    <property type="protein sequence ID" value="VVD03845.1"/>
    <property type="molecule type" value="Genomic_DNA"/>
</dbReference>
<dbReference type="PANTHER" id="PTHR28680">
    <property type="entry name" value="CENTROMERE PROTEIN X"/>
    <property type="match status" value="1"/>
</dbReference>
<dbReference type="GO" id="GO:0003677">
    <property type="term" value="F:DNA binding"/>
    <property type="evidence" value="ECO:0007669"/>
    <property type="project" value="UniProtKB-KW"/>
</dbReference>
<keyword evidence="5" id="KW-0238">DNA-binding</keyword>
<evidence type="ECO:0000256" key="8">
    <source>
        <dbReference type="ARBA" id="ARBA00047146"/>
    </source>
</evidence>
<evidence type="ECO:0000256" key="7">
    <source>
        <dbReference type="ARBA" id="ARBA00023242"/>
    </source>
</evidence>
<dbReference type="AlphaFoldDB" id="A0A5E4R3F9"/>
<accession>A0A5E4R3F9</accession>
<evidence type="ECO:0000313" key="10">
    <source>
        <dbReference type="Proteomes" id="UP000324832"/>
    </source>
</evidence>
<dbReference type="GO" id="GO:0031297">
    <property type="term" value="P:replication fork processing"/>
    <property type="evidence" value="ECO:0007669"/>
    <property type="project" value="TreeGrafter"/>
</dbReference>
<dbReference type="CDD" id="cd22921">
    <property type="entry name" value="HFD_CENP-X"/>
    <property type="match status" value="1"/>
</dbReference>
<dbReference type="Pfam" id="PF09415">
    <property type="entry name" value="CENP-X"/>
    <property type="match status" value="1"/>
</dbReference>
<evidence type="ECO:0000256" key="2">
    <source>
        <dbReference type="ARBA" id="ARBA00009359"/>
    </source>
</evidence>
<evidence type="ECO:0000313" key="9">
    <source>
        <dbReference type="EMBL" id="VVD03845.1"/>
    </source>
</evidence>
<dbReference type="PANTHER" id="PTHR28680:SF1">
    <property type="entry name" value="CENTROMERE PROTEIN X"/>
    <property type="match status" value="1"/>
</dbReference>
<dbReference type="InterPro" id="IPR018552">
    <property type="entry name" value="CENP-X"/>
</dbReference>
<dbReference type="GO" id="GO:0051382">
    <property type="term" value="P:kinetochore assembly"/>
    <property type="evidence" value="ECO:0007669"/>
    <property type="project" value="InterPro"/>
</dbReference>
<dbReference type="OrthoDB" id="2500381at2759"/>
<evidence type="ECO:0000256" key="5">
    <source>
        <dbReference type="ARBA" id="ARBA00023125"/>
    </source>
</evidence>
<dbReference type="GO" id="GO:0000712">
    <property type="term" value="P:resolution of meiotic recombination intermediates"/>
    <property type="evidence" value="ECO:0007669"/>
    <property type="project" value="TreeGrafter"/>
</dbReference>
<comment type="subcellular location">
    <subcellularLocation>
        <location evidence="1">Nucleus</location>
    </subcellularLocation>
</comment>
<keyword evidence="4" id="KW-0227">DNA damage</keyword>
<evidence type="ECO:0000256" key="4">
    <source>
        <dbReference type="ARBA" id="ARBA00022763"/>
    </source>
</evidence>
<reference evidence="9 10" key="1">
    <citation type="submission" date="2017-07" db="EMBL/GenBank/DDBJ databases">
        <authorList>
            <person name="Talla V."/>
            <person name="Backstrom N."/>
        </authorList>
    </citation>
    <scope>NUCLEOTIDE SEQUENCE [LARGE SCALE GENOMIC DNA]</scope>
</reference>
<dbReference type="SUPFAM" id="SSF47113">
    <property type="entry name" value="Histone-fold"/>
    <property type="match status" value="1"/>
</dbReference>
<dbReference type="InterPro" id="IPR009072">
    <property type="entry name" value="Histone-fold"/>
</dbReference>
<dbReference type="GO" id="GO:0043240">
    <property type="term" value="C:Fanconi anaemia nuclear complex"/>
    <property type="evidence" value="ECO:0007669"/>
    <property type="project" value="TreeGrafter"/>
</dbReference>
<dbReference type="Gene3D" id="1.20.5.4980">
    <property type="match status" value="1"/>
</dbReference>
<comment type="subunit">
    <text evidence="8">Heterodimer with CENPX, sometimes called MHF; this interaction stabilizes both partners. MHF heterodimers can assemble to form tetrameric structures. MHF also coassemble with CENPT-CENPW heterodimers at centromeres to form the tetrameric CENP-T-W-S-X complex. Forms a discrete complex with FANCM and CENPX, called FANCM-MHF; this interaction, probably mediated by direct binding between CENPS and FANCM, leads to synergistic activation of double-stranded DNA binding and strongly stimulates FANCM-mediated DNA remodeling. Recruited by FANCM to the Fanconi anemia (FA) core complex, which consists of CENPS, CENPX, FANCA, FANCB, FANCC, FANCE, FANCF, FANCG, FANCL, FANCM, FAAP24 and FAAP100. The FA core complex associates with Bloom syndrome (BLM) complex, which consists of at least BLM, DNA topoisomerase 3-alpha (TOP3A), RMI1/BLAP75, RPA1/RPA70 and RPA2/RPA32. The super complex between FA and BLM is called BRAFT.</text>
</comment>
<dbReference type="GO" id="GO:0006281">
    <property type="term" value="P:DNA repair"/>
    <property type="evidence" value="ECO:0007669"/>
    <property type="project" value="UniProtKB-KW"/>
</dbReference>
<dbReference type="Proteomes" id="UP000324832">
    <property type="component" value="Unassembled WGS sequence"/>
</dbReference>
<keyword evidence="6" id="KW-0234">DNA repair</keyword>
<evidence type="ECO:0000256" key="3">
    <source>
        <dbReference type="ARBA" id="ARBA00016388"/>
    </source>
</evidence>
<evidence type="ECO:0000256" key="1">
    <source>
        <dbReference type="ARBA" id="ARBA00004123"/>
    </source>
</evidence>
<keyword evidence="10" id="KW-1185">Reference proteome</keyword>
<evidence type="ECO:0000256" key="6">
    <source>
        <dbReference type="ARBA" id="ARBA00023204"/>
    </source>
</evidence>
<organism evidence="9 10">
    <name type="scientific">Leptidea sinapis</name>
    <dbReference type="NCBI Taxonomy" id="189913"/>
    <lineage>
        <taxon>Eukaryota</taxon>
        <taxon>Metazoa</taxon>
        <taxon>Ecdysozoa</taxon>
        <taxon>Arthropoda</taxon>
        <taxon>Hexapoda</taxon>
        <taxon>Insecta</taxon>
        <taxon>Pterygota</taxon>
        <taxon>Neoptera</taxon>
        <taxon>Endopterygota</taxon>
        <taxon>Lepidoptera</taxon>
        <taxon>Glossata</taxon>
        <taxon>Ditrysia</taxon>
        <taxon>Papilionoidea</taxon>
        <taxon>Pieridae</taxon>
        <taxon>Dismorphiinae</taxon>
        <taxon>Leptidea</taxon>
    </lineage>
</organism>
<protein>
    <recommendedName>
        <fullName evidence="3">Centromere protein X</fullName>
    </recommendedName>
</protein>
<name>A0A5E4R3F9_9NEOP</name>
<keyword evidence="7" id="KW-0539">Nucleus</keyword>
<dbReference type="Gene3D" id="6.10.130.30">
    <property type="match status" value="1"/>
</dbReference>
<dbReference type="GO" id="GO:0071821">
    <property type="term" value="C:FANCM-MHF complex"/>
    <property type="evidence" value="ECO:0007669"/>
    <property type="project" value="TreeGrafter"/>
</dbReference>
<proteinExistence type="inferred from homology"/>
<dbReference type="GO" id="GO:0046982">
    <property type="term" value="F:protein heterodimerization activity"/>
    <property type="evidence" value="ECO:0007669"/>
    <property type="project" value="InterPro"/>
</dbReference>
<comment type="similarity">
    <text evidence="2">Belongs to the CENP-X/MHF2 family.</text>
</comment>
<sequence>MARKSNENKDEHIDTASIFANLQNNIKQEIIKELLNGSFQDNKTKLGNDALTLVVEVAKALVTETCLRASTQALREGSDKVDIEHVEKCLPQLMLDFP</sequence>